<protein>
    <recommendedName>
        <fullName evidence="1">Ycf2 N-terminal domain-containing protein</fullName>
    </recommendedName>
</protein>
<keyword evidence="3" id="KW-1185">Reference proteome</keyword>
<dbReference type="Pfam" id="PF05695">
    <property type="entry name" value="Ycf2"/>
    <property type="match status" value="1"/>
</dbReference>
<feature type="domain" description="Ycf2 N-terminal" evidence="1">
    <location>
        <begin position="33"/>
        <end position="108"/>
    </location>
</feature>
<evidence type="ECO:0000313" key="3">
    <source>
        <dbReference type="Proteomes" id="UP000583929"/>
    </source>
</evidence>
<evidence type="ECO:0000313" key="2">
    <source>
        <dbReference type="EMBL" id="KAF4386414.1"/>
    </source>
</evidence>
<reference evidence="2 3" key="1">
    <citation type="journal article" date="2020" name="bioRxiv">
        <title>Sequence and annotation of 42 cannabis genomes reveals extensive copy number variation in cannabinoid synthesis and pathogen resistance genes.</title>
        <authorList>
            <person name="Mckernan K.J."/>
            <person name="Helbert Y."/>
            <person name="Kane L.T."/>
            <person name="Ebling H."/>
            <person name="Zhang L."/>
            <person name="Liu B."/>
            <person name="Eaton Z."/>
            <person name="Mclaughlin S."/>
            <person name="Kingan S."/>
            <person name="Baybayan P."/>
            <person name="Concepcion G."/>
            <person name="Jordan M."/>
            <person name="Riva A."/>
            <person name="Barbazuk W."/>
            <person name="Harkins T."/>
        </authorList>
    </citation>
    <scope>NUCLEOTIDE SEQUENCE [LARGE SCALE GENOMIC DNA]</scope>
    <source>
        <strain evidence="3">cv. Jamaican Lion 4</strain>
        <tissue evidence="2">Leaf</tissue>
    </source>
</reference>
<organism evidence="2 3">
    <name type="scientific">Cannabis sativa</name>
    <name type="common">Hemp</name>
    <name type="synonym">Marijuana</name>
    <dbReference type="NCBI Taxonomy" id="3483"/>
    <lineage>
        <taxon>Eukaryota</taxon>
        <taxon>Viridiplantae</taxon>
        <taxon>Streptophyta</taxon>
        <taxon>Embryophyta</taxon>
        <taxon>Tracheophyta</taxon>
        <taxon>Spermatophyta</taxon>
        <taxon>Magnoliopsida</taxon>
        <taxon>eudicotyledons</taxon>
        <taxon>Gunneridae</taxon>
        <taxon>Pentapetalae</taxon>
        <taxon>rosids</taxon>
        <taxon>fabids</taxon>
        <taxon>Rosales</taxon>
        <taxon>Cannabaceae</taxon>
        <taxon>Cannabis</taxon>
    </lineage>
</organism>
<name>A0A7J6GTZ2_CANSA</name>
<comment type="caution">
    <text evidence="2">The sequence shown here is derived from an EMBL/GenBank/DDBJ whole genome shotgun (WGS) entry which is preliminary data.</text>
</comment>
<gene>
    <name evidence="2" type="ORF">G4B88_020234</name>
</gene>
<dbReference type="InterPro" id="IPR056777">
    <property type="entry name" value="Ycf2_N"/>
</dbReference>
<proteinExistence type="predicted"/>
<evidence type="ECO:0000259" key="1">
    <source>
        <dbReference type="Pfam" id="PF05695"/>
    </source>
</evidence>
<dbReference type="Proteomes" id="UP000583929">
    <property type="component" value="Unassembled WGS sequence"/>
</dbReference>
<accession>A0A7J6GTZ2</accession>
<sequence length="108" mass="12729">MLTDTKNPFEKSTKNLMELFLVPTQHLPTFIFLSTTIECEISGSSNKKKTKWSISRLSGRRECLRAISNEIVAGIEISFKEKDTKYLEFLFVYYMNDLICEDHDWEFF</sequence>
<dbReference type="AlphaFoldDB" id="A0A7J6GTZ2"/>
<dbReference type="EMBL" id="JAATIQ010000082">
    <property type="protein sequence ID" value="KAF4386414.1"/>
    <property type="molecule type" value="Genomic_DNA"/>
</dbReference>